<evidence type="ECO:0000256" key="1">
    <source>
        <dbReference type="SAM" id="SignalP"/>
    </source>
</evidence>
<dbReference type="InterPro" id="IPR016024">
    <property type="entry name" value="ARM-type_fold"/>
</dbReference>
<dbReference type="SUPFAM" id="SSF48371">
    <property type="entry name" value="ARM repeat"/>
    <property type="match status" value="1"/>
</dbReference>
<dbReference type="OrthoDB" id="10040159at2759"/>
<organism evidence="2 3">
    <name type="scientific">Branchiostoma lanceolatum</name>
    <name type="common">Common lancelet</name>
    <name type="synonym">Amphioxus lanceolatum</name>
    <dbReference type="NCBI Taxonomy" id="7740"/>
    <lineage>
        <taxon>Eukaryota</taxon>
        <taxon>Metazoa</taxon>
        <taxon>Chordata</taxon>
        <taxon>Cephalochordata</taxon>
        <taxon>Leptocardii</taxon>
        <taxon>Amphioxiformes</taxon>
        <taxon>Branchiostomatidae</taxon>
        <taxon>Branchiostoma</taxon>
    </lineage>
</organism>
<dbReference type="EMBL" id="OV696703">
    <property type="protein sequence ID" value="CAH1250215.1"/>
    <property type="molecule type" value="Genomic_DNA"/>
</dbReference>
<keyword evidence="3" id="KW-1185">Reference proteome</keyword>
<feature type="signal peptide" evidence="1">
    <location>
        <begin position="1"/>
        <end position="20"/>
    </location>
</feature>
<feature type="chain" id="PRO_5035460045" evidence="1">
    <location>
        <begin position="21"/>
        <end position="2263"/>
    </location>
</feature>
<name>A0A8J9ZAZ2_BRALA</name>
<keyword evidence="1" id="KW-0732">Signal</keyword>
<evidence type="ECO:0000313" key="3">
    <source>
        <dbReference type="Proteomes" id="UP000838412"/>
    </source>
</evidence>
<proteinExistence type="predicted"/>
<gene>
    <name evidence="2" type="primary">Hypp8817</name>
    <name evidence="2" type="ORF">BLAG_LOCUS11056</name>
</gene>
<evidence type="ECO:0000313" key="2">
    <source>
        <dbReference type="EMBL" id="CAH1250215.1"/>
    </source>
</evidence>
<dbReference type="Proteomes" id="UP000838412">
    <property type="component" value="Chromosome 18"/>
</dbReference>
<reference evidence="2" key="1">
    <citation type="submission" date="2022-01" db="EMBL/GenBank/DDBJ databases">
        <authorList>
            <person name="Braso-Vives M."/>
        </authorList>
    </citation>
    <scope>NUCLEOTIDE SEQUENCE</scope>
</reference>
<sequence length="2263" mass="256933">MVRSATLLVAFALLASTAHAQFNFDDLDLDGTSDPFIIIPRTTQAPVANPFVVSALRQISILQKRLDDPNNFFATYIADELLANQGIVVDDLTRGIITAWSAALAAEENNYDALALQFESLATTLGFNAAAAATQAIGDLSEWINLTNILRALSARLQDYSPDSLRGVAWEISTLLTSYGYPNDNASMEGIYNWTVALAAAGNNTDTVAFEFYGVAAAIGLSAEAAATALRDQLTVALDEGEQVYIYLMQVKQVLNNFNFTYVRQFSILIAQELSTLGFPITPESSETIYMWTAGLYQNTDGDIGVYVNQFYEVAATVNKTALELAEIVWRDLTAQMQGSAAVTAHLIEVRNLLRLVEFSYVRGLSEFIAYQLQPLGYPWQNDTLETMYIWTLGLYGDNDITPYIQQFYDVAALVNVSAADLALGLKDALTEQLTGGMSVVTDLIEVKRLLKTSDFQYIDDLSLLITGALVPYGLDYNNESIAMIYNWTAGLYLSDDIQPFVEDFYQVAFMLNVSATDLAAGLRQLLTDHFAEVNQVVMDLVEVKRLLNSVEFRYVFGLSQIITASLGQYGLEYNNETEASVYQWTADLYNAQDDIGPQIEEFYQVAYSLNVSVSYLSGGLRQLLTDHFAEGNQVVADLIEVKRLLNTVEFRYVFGLSQIITASLGIYGLEYTNETEAFVYQWTADLYNAQDDIGPQIEEFYQVAYSLNLSVSYLSGGLRQVLTDHFAEVNQVVMDLLEVKRLLNTVEFKYVEDLSLLITANLVPYGLAYNNETIASIYAWTTALYYERYDIGPQVEQFYDVAYMLNVSVTDLSAALKQLMTEHFDKVNAVVDNLLQVQALLLTVAEDLLPDFGQYVAGQLDPLGLPYSDDSVAQLTQWLTDIRNGLDFGAYVRQFYEVAAIVGVPEVDLSATLLSGLRGEINLGQAVYYDLFESNEILQKLDDMEVANVIMAINGIITGRGVMVTPELEQGIRNWTIALAKPGADLGTLIRELYEVAALTNIPVRDLSGSLIDHLRREYYTTPEYIQVVAFILQEYVNVAYLKNVSVEITEILTGLGIPVPAPDLQMTLLDWLQNIVNKPEDLPLYIEQFRGVAALVNVDVDELAYGLLTEVETLAEAFPVGFSPSVQNILDNLPALMELIANNFPDFYTNVNAQFQQFGMQAWSNITATLTNYVNNAPTDQAMMFQNKLPEIAALLGIDIPPEVLMGDANAIIQYVQSQLPDMYILQSAIQQAMAAMTQQFPAQVVGELLELLFGVDIPDDFSFDPTYIVQQIPVFLGSLGIQVPTNYYEIVMAFASFEQTPEWFANNGPAVVSAFGISLPDDFQPTEEYVAANMDMIIQTIANQAPQIVEMIFNTTQQIFMQIQQNIYVSTGGDVGAFIQQVIQKVLEFMPGASDYFGFYLPADYRPELIYFAEWGIKELFNLIPTKDEFIALSVGPIAATLAPNDTWVAELLEDQFALVYDLNMVYIENIPNALKWIGRWLGFELPDDFKLEPEWFISQLPMVEMFVQQNAAMWFDQAMMMFTQWSEMANMWISQWMTDSQSWNDMVNAWINDLPGTVAGLFNIDFDGIAMLFDPAKAPDWMTMTVPPVQFEYFLTDGCVHAIAFILDIDIPKDYKVDDLNKHFMLMVNRLFMMPADYELSFLNELMWQWKTFVVKPLKLDIPDDFRPSLQYLPDVMMYFGINPPDNFEPTFDFFMMRITKLMKSVGFVFPERDMMAPSRDRAVDAMPAQAGDAMPAQAGDAMPAQTGDAMSSDDMMAMDFALVEYMAEFFLLNQNNWPMIIKESEMKFAEISAMWAEAGEKIVTTMYRDVELIFSAYTDYNTKVAYNFMNLYEMVTEHVQERAQVLVKKMVMYVSHMMKLGRHNFRAMMRQLRLRLSVELHYLAHLAEEFMNNNNNYPILQAIVQQFQQPTHPMMNMLSGFLDNWFQSQNKHPVAALHDYLHSRPSWSTSRPMIDVISNYLDGMSNRPSRPIIQQIMNYFNGQQQQSAWDDVTDFFFGMNDNSQRPLLQQLSDNLFGGNQGQYPVLQAISDNFFGSSPQPTLQVLIQQMFGTSRPSPSQVMQQAVQTMFGTQQQGWNTNTFYDDDKQDPMAWILGDDWMSWFMPEEEEEDDSWFSWLFEEEDKEDDKEDDWFSWMYEDKPSEEDKEDSWLSWLFGEEDTKPSEEDATQDWWSSWFGMNEEDKEEPEEMWYTWFFTPPMEQDKEPSEDMGNNWMSWMQPQHGDQPDTFLTWLLSDNSEMYSGFDHLVKPMQAIRGRQWG</sequence>
<protein>
    <submittedName>
        <fullName evidence="2">Hypp8817 protein</fullName>
    </submittedName>
</protein>
<accession>A0A8J9ZAZ2</accession>